<organism evidence="1">
    <name type="scientific">viral metagenome</name>
    <dbReference type="NCBI Taxonomy" id="1070528"/>
    <lineage>
        <taxon>unclassified sequences</taxon>
        <taxon>metagenomes</taxon>
        <taxon>organismal metagenomes</taxon>
    </lineage>
</organism>
<accession>A0A6M3XWK2</accession>
<proteinExistence type="predicted"/>
<gene>
    <name evidence="1" type="ORF">TM448B03097_0002</name>
</gene>
<dbReference type="AlphaFoldDB" id="A0A6M3XWK2"/>
<sequence length="65" mass="6993">MPRPDMSIIAQQLQMQRASIIAAFQSLSGTERMAQANSYAAAEAAGEAVFHPFHLCFDGARGPVQ</sequence>
<name>A0A6M3XWK2_9ZZZZ</name>
<evidence type="ECO:0000313" key="1">
    <source>
        <dbReference type="EMBL" id="QJI02311.1"/>
    </source>
</evidence>
<protein>
    <submittedName>
        <fullName evidence="1">Uncharacterized protein</fullName>
    </submittedName>
</protein>
<dbReference type="EMBL" id="MT144991">
    <property type="protein sequence ID" value="QJI02311.1"/>
    <property type="molecule type" value="Genomic_DNA"/>
</dbReference>
<reference evidence="1" key="1">
    <citation type="submission" date="2020-03" db="EMBL/GenBank/DDBJ databases">
        <title>The deep terrestrial virosphere.</title>
        <authorList>
            <person name="Holmfeldt K."/>
            <person name="Nilsson E."/>
            <person name="Simone D."/>
            <person name="Lopez-Fernandez M."/>
            <person name="Wu X."/>
            <person name="de Brujin I."/>
            <person name="Lundin D."/>
            <person name="Andersson A."/>
            <person name="Bertilsson S."/>
            <person name="Dopson M."/>
        </authorList>
    </citation>
    <scope>NUCLEOTIDE SEQUENCE</scope>
    <source>
        <strain evidence="1">TM448B03097</strain>
    </source>
</reference>